<dbReference type="GO" id="GO:0006099">
    <property type="term" value="P:tricarboxylic acid cycle"/>
    <property type="evidence" value="ECO:0007669"/>
    <property type="project" value="UniProtKB-UniPathway"/>
</dbReference>
<dbReference type="Pfam" id="PF12728">
    <property type="entry name" value="HTH_17"/>
    <property type="match status" value="1"/>
</dbReference>
<evidence type="ECO:0000256" key="3">
    <source>
        <dbReference type="ARBA" id="ARBA00012972"/>
    </source>
</evidence>
<evidence type="ECO:0000256" key="1">
    <source>
        <dbReference type="ARBA" id="ARBA00004751"/>
    </source>
</evidence>
<evidence type="ECO:0000259" key="5">
    <source>
        <dbReference type="PROSITE" id="PS50937"/>
    </source>
</evidence>
<dbReference type="InterPro" id="IPR016143">
    <property type="entry name" value="Citrate_synth-like_sm_a-sub"/>
</dbReference>
<comment type="similarity">
    <text evidence="2">Belongs to the citrate synthase family.</text>
</comment>
<evidence type="ECO:0000313" key="7">
    <source>
        <dbReference type="Proteomes" id="UP000295781"/>
    </source>
</evidence>
<dbReference type="InterPro" id="IPR036969">
    <property type="entry name" value="Citrate_synthase_sf"/>
</dbReference>
<dbReference type="Proteomes" id="UP000295781">
    <property type="component" value="Chromosome"/>
</dbReference>
<protein>
    <recommendedName>
        <fullName evidence="3">citrate synthase (unknown stereospecificity)</fullName>
        <ecNumber evidence="3">2.3.3.16</ecNumber>
    </recommendedName>
</protein>
<dbReference type="Gene3D" id="1.10.230.10">
    <property type="entry name" value="Cytochrome P450-Terp, domain 2"/>
    <property type="match status" value="1"/>
</dbReference>
<sequence length="429" mass="44345">MVDLPTSEPRRAAYVTGAEAAELLGVKRETLYAYASRGMLRGVPGGKGRARLYLRADIERLKARHDARAGHGPVAAEALRWGEPVLESALTAIGPRGPVYRGNEAVALALADVPFDAVAELLWTGELPAAGAPAPRPARLSVRPAKLAALLPEGAPPFTALALAVPALGAHDVTRHVGAPSGDGRIPTSDAERARGRALVRAMAALVGLGRDARRATAALEAEGTAQRLLVALGANPSKKAERAVNRALLVSADHELNASTFAVRVAASTGADLYACVSAGLAALSGPRHGGVTDRVEALVAEAGRPERAAAAVHERLRRGEPIAGFGHRLYPEGDPRARALLDTARGLAPHSAALRTVLALVDALRDAGLDPPSLDMGLVAIAAALGLPAGSAAAMFAVGRAAGWIAHAFEQREAGYMLRPRARYTGP</sequence>
<dbReference type="GO" id="GO:0005829">
    <property type="term" value="C:cytosol"/>
    <property type="evidence" value="ECO:0007669"/>
    <property type="project" value="TreeGrafter"/>
</dbReference>
<organism evidence="6 7">
    <name type="scientific">Sorangium cellulosum</name>
    <name type="common">Polyangium cellulosum</name>
    <dbReference type="NCBI Taxonomy" id="56"/>
    <lineage>
        <taxon>Bacteria</taxon>
        <taxon>Pseudomonadati</taxon>
        <taxon>Myxococcota</taxon>
        <taxon>Polyangia</taxon>
        <taxon>Polyangiales</taxon>
        <taxon>Polyangiaceae</taxon>
        <taxon>Sorangium</taxon>
    </lineage>
</organism>
<dbReference type="GO" id="GO:0005975">
    <property type="term" value="P:carbohydrate metabolic process"/>
    <property type="evidence" value="ECO:0007669"/>
    <property type="project" value="TreeGrafter"/>
</dbReference>
<dbReference type="PANTHER" id="PTHR11739:SF4">
    <property type="entry name" value="CITRATE SYNTHASE, PEROXISOMAL"/>
    <property type="match status" value="1"/>
</dbReference>
<reference evidence="6 7" key="1">
    <citation type="submission" date="2015-09" db="EMBL/GenBank/DDBJ databases">
        <title>Sorangium comparison.</title>
        <authorList>
            <person name="Zaburannyi N."/>
            <person name="Bunk B."/>
            <person name="Overmann J."/>
            <person name="Mueller R."/>
        </authorList>
    </citation>
    <scope>NUCLEOTIDE SEQUENCE [LARGE SCALE GENOMIC DNA]</scope>
    <source>
        <strain evidence="6 7">So ceGT47</strain>
    </source>
</reference>
<dbReference type="AlphaFoldDB" id="A0A4P2PWG3"/>
<dbReference type="PRINTS" id="PR00143">
    <property type="entry name" value="CITRTSNTHASE"/>
</dbReference>
<dbReference type="OrthoDB" id="9786046at2"/>
<dbReference type="GO" id="GO:0006355">
    <property type="term" value="P:regulation of DNA-templated transcription"/>
    <property type="evidence" value="ECO:0007669"/>
    <property type="project" value="InterPro"/>
</dbReference>
<dbReference type="Pfam" id="PF00285">
    <property type="entry name" value="Citrate_synt"/>
    <property type="match status" value="1"/>
</dbReference>
<dbReference type="InterPro" id="IPR041657">
    <property type="entry name" value="HTH_17"/>
</dbReference>
<dbReference type="InterPro" id="IPR002020">
    <property type="entry name" value="Citrate_synthase"/>
</dbReference>
<dbReference type="InterPro" id="IPR016142">
    <property type="entry name" value="Citrate_synth-like_lrg_a-sub"/>
</dbReference>
<gene>
    <name evidence="6" type="ORF">SOCEGT47_016020</name>
</gene>
<evidence type="ECO:0000256" key="4">
    <source>
        <dbReference type="ARBA" id="ARBA00022679"/>
    </source>
</evidence>
<comment type="pathway">
    <text evidence="1">Carbohydrate metabolism; tricarboxylic acid cycle; isocitrate from oxaloacetate: step 1/2.</text>
</comment>
<name>A0A4P2PWG3_SORCE</name>
<dbReference type="PANTHER" id="PTHR11739">
    <property type="entry name" value="CITRATE SYNTHASE"/>
    <property type="match status" value="1"/>
</dbReference>
<dbReference type="SUPFAM" id="SSF48256">
    <property type="entry name" value="Citrate synthase"/>
    <property type="match status" value="1"/>
</dbReference>
<dbReference type="EC" id="2.3.3.16" evidence="3"/>
<dbReference type="RefSeq" id="WP_129346484.1">
    <property type="nucleotide sequence ID" value="NZ_CP012670.1"/>
</dbReference>
<keyword evidence="4" id="KW-0808">Transferase</keyword>
<dbReference type="UniPathway" id="UPA00223">
    <property type="reaction ID" value="UER00717"/>
</dbReference>
<proteinExistence type="inferred from homology"/>
<feature type="domain" description="HTH merR-type" evidence="5">
    <location>
        <begin position="19"/>
        <end position="62"/>
    </location>
</feature>
<evidence type="ECO:0000313" key="6">
    <source>
        <dbReference type="EMBL" id="AUX21124.1"/>
    </source>
</evidence>
<dbReference type="GO" id="GO:0036440">
    <property type="term" value="F:citrate synthase activity"/>
    <property type="evidence" value="ECO:0007669"/>
    <property type="project" value="UniProtKB-EC"/>
</dbReference>
<dbReference type="InterPro" id="IPR000551">
    <property type="entry name" value="MerR-type_HTH_dom"/>
</dbReference>
<dbReference type="CDD" id="cd06102">
    <property type="entry name" value="citrate_synt_like_2"/>
    <property type="match status" value="1"/>
</dbReference>
<dbReference type="PROSITE" id="PS50937">
    <property type="entry name" value="HTH_MERR_2"/>
    <property type="match status" value="1"/>
</dbReference>
<accession>A0A4P2PWG3</accession>
<dbReference type="Gene3D" id="1.10.580.10">
    <property type="entry name" value="Citrate Synthase, domain 1"/>
    <property type="match status" value="1"/>
</dbReference>
<dbReference type="Gene3D" id="1.10.1660.10">
    <property type="match status" value="1"/>
</dbReference>
<evidence type="ECO:0000256" key="2">
    <source>
        <dbReference type="ARBA" id="ARBA00010566"/>
    </source>
</evidence>
<dbReference type="EMBL" id="CP012670">
    <property type="protein sequence ID" value="AUX21124.1"/>
    <property type="molecule type" value="Genomic_DNA"/>
</dbReference>
<dbReference type="GO" id="GO:0003677">
    <property type="term" value="F:DNA binding"/>
    <property type="evidence" value="ECO:0007669"/>
    <property type="project" value="InterPro"/>
</dbReference>